<accession>A0ABD4Z6H7</accession>
<sequence>MKQFSLDLYKEAKCNRAKESFNEFRKLLSEEKLENIVKSSEKFRKGFKIR</sequence>
<proteinExistence type="predicted"/>
<protein>
    <submittedName>
        <fullName evidence="1">Uncharacterized protein</fullName>
    </submittedName>
</protein>
<gene>
    <name evidence="1" type="ORF">QPL79_06085</name>
</gene>
<comment type="caution">
    <text evidence="1">The sequence shown here is derived from an EMBL/GenBank/DDBJ whole genome shotgun (WGS) entry which is preliminary data.</text>
</comment>
<organism evidence="1 2">
    <name type="scientific">Ignisphaera cupida</name>
    <dbReference type="NCBI Taxonomy" id="3050454"/>
    <lineage>
        <taxon>Archaea</taxon>
        <taxon>Thermoproteota</taxon>
        <taxon>Thermoprotei</taxon>
        <taxon>Desulfurococcales</taxon>
        <taxon>Desulfurococcaceae</taxon>
        <taxon>Ignisphaera</taxon>
    </lineage>
</organism>
<evidence type="ECO:0000313" key="1">
    <source>
        <dbReference type="EMBL" id="MDK6028927.1"/>
    </source>
</evidence>
<dbReference type="RefSeq" id="WP_285273912.1">
    <property type="nucleotide sequence ID" value="NZ_JASNVW010000003.1"/>
</dbReference>
<reference evidence="1 2" key="1">
    <citation type="submission" date="2023-05" db="EMBL/GenBank/DDBJ databases">
        <title>A new hyperthermophilic archaea 'Ignisphaera cupida' sp. nov. and description of the family 'Ignisphaeraceae' fam. nov.</title>
        <authorList>
            <person name="Podosokorskaya O.A."/>
            <person name="Elcheninov A.G."/>
            <person name="Klukina A."/>
            <person name="Merkel A.Y."/>
        </authorList>
    </citation>
    <scope>NUCLEOTIDE SEQUENCE [LARGE SCALE GENOMIC DNA]</scope>
    <source>
        <strain evidence="1 2">4213-co</strain>
    </source>
</reference>
<dbReference type="AlphaFoldDB" id="A0ABD4Z6H7"/>
<dbReference type="Proteomes" id="UP001529235">
    <property type="component" value="Unassembled WGS sequence"/>
</dbReference>
<name>A0ABD4Z6H7_9CREN</name>
<dbReference type="EMBL" id="JASNVW010000003">
    <property type="protein sequence ID" value="MDK6028927.1"/>
    <property type="molecule type" value="Genomic_DNA"/>
</dbReference>
<keyword evidence="2" id="KW-1185">Reference proteome</keyword>
<evidence type="ECO:0000313" key="2">
    <source>
        <dbReference type="Proteomes" id="UP001529235"/>
    </source>
</evidence>